<reference evidence="2" key="1">
    <citation type="submission" date="2025-08" db="UniProtKB">
        <authorList>
            <consortium name="Ensembl"/>
        </authorList>
    </citation>
    <scope>IDENTIFICATION</scope>
</reference>
<evidence type="ECO:0000313" key="3">
    <source>
        <dbReference type="Proteomes" id="UP000264820"/>
    </source>
</evidence>
<protein>
    <recommendedName>
        <fullName evidence="1">DH domain-containing protein</fullName>
    </recommendedName>
</protein>
<dbReference type="OMA" id="MMYQENT"/>
<dbReference type="InterPro" id="IPR035899">
    <property type="entry name" value="DBL_dom_sf"/>
</dbReference>
<dbReference type="AlphaFoldDB" id="A0A3Q2YFW2"/>
<dbReference type="Proteomes" id="UP000264820">
    <property type="component" value="Unplaced"/>
</dbReference>
<dbReference type="InterPro" id="IPR000219">
    <property type="entry name" value="DH_dom"/>
</dbReference>
<keyword evidence="3" id="KW-1185">Reference proteome</keyword>
<dbReference type="Pfam" id="PF00621">
    <property type="entry name" value="RhoGEF"/>
    <property type="match status" value="1"/>
</dbReference>
<dbReference type="GO" id="GO:0005634">
    <property type="term" value="C:nucleus"/>
    <property type="evidence" value="ECO:0007669"/>
    <property type="project" value="TreeGrafter"/>
</dbReference>
<dbReference type="PANTHER" id="PTHR12845:SF2">
    <property type="entry name" value="DH DOMAIN-CONTAINING PROTEIN-RELATED"/>
    <property type="match status" value="1"/>
</dbReference>
<evidence type="ECO:0000313" key="2">
    <source>
        <dbReference type="Ensembl" id="ENSHCOP00000016303.1"/>
    </source>
</evidence>
<reference evidence="2" key="2">
    <citation type="submission" date="2025-09" db="UniProtKB">
        <authorList>
            <consortium name="Ensembl"/>
        </authorList>
    </citation>
    <scope>IDENTIFICATION</scope>
</reference>
<sequence>LQILMRISSMFELISSEASYLRSLGVAVDHFCSSKALKHTLSQMEHHTLFSNVRHIKAASEKFLMDLESRLGKSVFLSQLGDIVLDHCPAFRTHYVPYITNMMYQEALINQLLQQNRDFVSCLEQLEGEPVCQRQALKSFLVLPFQRITRINKMYLVTSHCNQRLNLSFHVREQRFLVEDHAKFPTYVRVASLKTEALGAHGLPPESFLLHLSRSRTGHATAMILVAHSRYKRKVEGRKCVASTVIPLSRD</sequence>
<feature type="domain" description="DH" evidence="1">
    <location>
        <begin position="5"/>
        <end position="151"/>
    </location>
</feature>
<dbReference type="GO" id="GO:0005085">
    <property type="term" value="F:guanyl-nucleotide exchange factor activity"/>
    <property type="evidence" value="ECO:0007669"/>
    <property type="project" value="InterPro"/>
</dbReference>
<dbReference type="InterPro" id="IPR047271">
    <property type="entry name" value="Ephexin-like"/>
</dbReference>
<dbReference type="PANTHER" id="PTHR12845">
    <property type="entry name" value="GUANINE NUCLEOTIDE EXCHANGE FACTOR"/>
    <property type="match status" value="1"/>
</dbReference>
<proteinExistence type="predicted"/>
<dbReference type="GeneTree" id="ENSGT01030000234571"/>
<dbReference type="GO" id="GO:0005737">
    <property type="term" value="C:cytoplasm"/>
    <property type="evidence" value="ECO:0007669"/>
    <property type="project" value="TreeGrafter"/>
</dbReference>
<dbReference type="Ensembl" id="ENSHCOT00000024446.1">
    <property type="protein sequence ID" value="ENSHCOP00000016303.1"/>
    <property type="gene ID" value="ENSHCOG00000020035.1"/>
</dbReference>
<evidence type="ECO:0000259" key="1">
    <source>
        <dbReference type="PROSITE" id="PS50010"/>
    </source>
</evidence>
<dbReference type="PROSITE" id="PS50010">
    <property type="entry name" value="DH_2"/>
    <property type="match status" value="1"/>
</dbReference>
<organism evidence="2 3">
    <name type="scientific">Hippocampus comes</name>
    <name type="common">Tiger tail seahorse</name>
    <dbReference type="NCBI Taxonomy" id="109280"/>
    <lineage>
        <taxon>Eukaryota</taxon>
        <taxon>Metazoa</taxon>
        <taxon>Chordata</taxon>
        <taxon>Craniata</taxon>
        <taxon>Vertebrata</taxon>
        <taxon>Euteleostomi</taxon>
        <taxon>Actinopterygii</taxon>
        <taxon>Neopterygii</taxon>
        <taxon>Teleostei</taxon>
        <taxon>Neoteleostei</taxon>
        <taxon>Acanthomorphata</taxon>
        <taxon>Syngnathiaria</taxon>
        <taxon>Syngnathiformes</taxon>
        <taxon>Syngnathoidei</taxon>
        <taxon>Syngnathidae</taxon>
        <taxon>Hippocampus</taxon>
    </lineage>
</organism>
<name>A0A3Q2YFW2_HIPCM</name>
<dbReference type="SMART" id="SM00325">
    <property type="entry name" value="RhoGEF"/>
    <property type="match status" value="1"/>
</dbReference>
<accession>A0A3Q2YFW2</accession>
<dbReference type="SUPFAM" id="SSF48065">
    <property type="entry name" value="DBL homology domain (DH-domain)"/>
    <property type="match status" value="1"/>
</dbReference>
<dbReference type="Gene3D" id="1.20.900.10">
    <property type="entry name" value="Dbl homology (DH) domain"/>
    <property type="match status" value="1"/>
</dbReference>